<keyword evidence="6" id="KW-0812">Transmembrane</keyword>
<evidence type="ECO:0000313" key="8">
    <source>
        <dbReference type="Proteomes" id="UP000188354"/>
    </source>
</evidence>
<dbReference type="Proteomes" id="UP000188354">
    <property type="component" value="Unassembled WGS sequence"/>
</dbReference>
<dbReference type="GO" id="GO:0016119">
    <property type="term" value="P:carotene metabolic process"/>
    <property type="evidence" value="ECO:0007669"/>
    <property type="project" value="TreeGrafter"/>
</dbReference>
<proteinExistence type="inferred from homology"/>
<protein>
    <recommendedName>
        <fullName evidence="5">beta-carotene 3-hydroxylase</fullName>
        <ecNumber evidence="5">1.14.15.24</ecNumber>
    </recommendedName>
</protein>
<dbReference type="PANTHER" id="PTHR31899">
    <property type="entry name" value="BETA-CAROTENE 3-HYDROXYLASE 1, CHLOROPLASTIC"/>
    <property type="match status" value="1"/>
</dbReference>
<evidence type="ECO:0000256" key="5">
    <source>
        <dbReference type="ARBA" id="ARBA00026097"/>
    </source>
</evidence>
<evidence type="ECO:0000256" key="1">
    <source>
        <dbReference type="ARBA" id="ARBA00004508"/>
    </source>
</evidence>
<reference evidence="7 8" key="1">
    <citation type="journal article" date="2017" name="Plant Biotechnol. J.">
        <title>A comprehensive draft genome sequence for lupin (Lupinus angustifolius), an emerging health food: insights into plant-microbe interactions and legume evolution.</title>
        <authorList>
            <person name="Hane J.K."/>
            <person name="Ming Y."/>
            <person name="Kamphuis L.G."/>
            <person name="Nelson M.N."/>
            <person name="Garg G."/>
            <person name="Atkins C.A."/>
            <person name="Bayer P.E."/>
            <person name="Bravo A."/>
            <person name="Bringans S."/>
            <person name="Cannon S."/>
            <person name="Edwards D."/>
            <person name="Foley R."/>
            <person name="Gao L.L."/>
            <person name="Harrison M.J."/>
            <person name="Huang W."/>
            <person name="Hurgobin B."/>
            <person name="Li S."/>
            <person name="Liu C.W."/>
            <person name="McGrath A."/>
            <person name="Morahan G."/>
            <person name="Murray J."/>
            <person name="Weller J."/>
            <person name="Jian J."/>
            <person name="Singh K.B."/>
        </authorList>
    </citation>
    <scope>NUCLEOTIDE SEQUENCE [LARGE SCALE GENOMIC DNA]</scope>
    <source>
        <strain evidence="8">cv. Tanjil</strain>
        <tissue evidence="7">Whole plant</tissue>
    </source>
</reference>
<dbReference type="InterPro" id="IPR045019">
    <property type="entry name" value="BETA-OHASE-like"/>
</dbReference>
<dbReference type="GO" id="GO:0016123">
    <property type="term" value="P:xanthophyll biosynthetic process"/>
    <property type="evidence" value="ECO:0007669"/>
    <property type="project" value="TreeGrafter"/>
</dbReference>
<evidence type="ECO:0000256" key="4">
    <source>
        <dbReference type="ARBA" id="ARBA00023002"/>
    </source>
</evidence>
<dbReference type="PANTHER" id="PTHR31899:SF9">
    <property type="entry name" value="BETA-CAROTENE 3-HYDROXYLASE 1, CHLOROPLASTIC"/>
    <property type="match status" value="1"/>
</dbReference>
<evidence type="ECO:0000256" key="3">
    <source>
        <dbReference type="ARBA" id="ARBA00022746"/>
    </source>
</evidence>
<dbReference type="STRING" id="3871.A0A394DE49"/>
<dbReference type="GO" id="GO:0010291">
    <property type="term" value="F:beta-carotene 3-hydroxylase activity"/>
    <property type="evidence" value="ECO:0007669"/>
    <property type="project" value="UniProtKB-EC"/>
</dbReference>
<comment type="similarity">
    <text evidence="2">Belongs to the sterol desaturase family.</text>
</comment>
<keyword evidence="3" id="KW-0125">Carotenoid biosynthesis</keyword>
<comment type="subcellular location">
    <subcellularLocation>
        <location evidence="1">Plastid</location>
        <location evidence="1">Chloroplast membrane</location>
        <topology evidence="1">Multi-pass membrane protein</topology>
    </subcellularLocation>
</comment>
<keyword evidence="6" id="KW-1133">Transmembrane helix</keyword>
<accession>A0A394DE49</accession>
<dbReference type="EC" id="1.14.15.24" evidence="5"/>
<comment type="caution">
    <text evidence="7">The sequence shown here is derived from an EMBL/GenBank/DDBJ whole genome shotgun (WGS) entry which is preliminary data.</text>
</comment>
<feature type="transmembrane region" description="Helical" evidence="6">
    <location>
        <begin position="12"/>
        <end position="29"/>
    </location>
</feature>
<evidence type="ECO:0000256" key="6">
    <source>
        <dbReference type="SAM" id="Phobius"/>
    </source>
</evidence>
<keyword evidence="8" id="KW-1185">Reference proteome</keyword>
<dbReference type="AlphaFoldDB" id="A0A394DE49"/>
<keyword evidence="6" id="KW-0472">Membrane</keyword>
<dbReference type="EMBL" id="MLAU01028160">
    <property type="protein sequence ID" value="OIW21520.1"/>
    <property type="molecule type" value="Genomic_DNA"/>
</dbReference>
<keyword evidence="4" id="KW-0560">Oxidoreductase</keyword>
<dbReference type="Gramene" id="OIW21520">
    <property type="protein sequence ID" value="OIW21520"/>
    <property type="gene ID" value="TanjilG_06134"/>
</dbReference>
<dbReference type="GO" id="GO:0031969">
    <property type="term" value="C:chloroplast membrane"/>
    <property type="evidence" value="ECO:0007669"/>
    <property type="project" value="UniProtKB-SubCell"/>
</dbReference>
<organism evidence="7 8">
    <name type="scientific">Lupinus angustifolius</name>
    <name type="common">Narrow-leaved blue lupine</name>
    <dbReference type="NCBI Taxonomy" id="3871"/>
    <lineage>
        <taxon>Eukaryota</taxon>
        <taxon>Viridiplantae</taxon>
        <taxon>Streptophyta</taxon>
        <taxon>Embryophyta</taxon>
        <taxon>Tracheophyta</taxon>
        <taxon>Spermatophyta</taxon>
        <taxon>Magnoliopsida</taxon>
        <taxon>eudicotyledons</taxon>
        <taxon>Gunneridae</taxon>
        <taxon>Pentapetalae</taxon>
        <taxon>rosids</taxon>
        <taxon>fabids</taxon>
        <taxon>Fabales</taxon>
        <taxon>Fabaceae</taxon>
        <taxon>Papilionoideae</taxon>
        <taxon>50 kb inversion clade</taxon>
        <taxon>genistoids sensu lato</taxon>
        <taxon>core genistoids</taxon>
        <taxon>Genisteae</taxon>
        <taxon>Lupinus</taxon>
    </lineage>
</organism>
<gene>
    <name evidence="7" type="ORF">TanjilG_06134</name>
</gene>
<name>A0A394DE49_LUPAN</name>
<sequence>MEGGVVPWSEMFGTFALAVGAAVGMEYWARWAHRALWHDSLWHMHENLNL</sequence>
<evidence type="ECO:0000313" key="7">
    <source>
        <dbReference type="EMBL" id="OIW21520.1"/>
    </source>
</evidence>
<evidence type="ECO:0000256" key="2">
    <source>
        <dbReference type="ARBA" id="ARBA00009324"/>
    </source>
</evidence>